<keyword evidence="3 6" id="KW-1133">Transmembrane helix</keyword>
<dbReference type="AlphaFoldDB" id="A0A165KBA2"/>
<dbReference type="Proteomes" id="UP000076842">
    <property type="component" value="Unassembled WGS sequence"/>
</dbReference>
<dbReference type="GO" id="GO:0031410">
    <property type="term" value="C:cytoplasmic vesicle"/>
    <property type="evidence" value="ECO:0007669"/>
    <property type="project" value="UniProtKB-KW"/>
</dbReference>
<dbReference type="InParanoid" id="A0A165KBA2"/>
<organism evidence="7 8">
    <name type="scientific">Calocera cornea HHB12733</name>
    <dbReference type="NCBI Taxonomy" id="1353952"/>
    <lineage>
        <taxon>Eukaryota</taxon>
        <taxon>Fungi</taxon>
        <taxon>Dikarya</taxon>
        <taxon>Basidiomycota</taxon>
        <taxon>Agaricomycotina</taxon>
        <taxon>Dacrymycetes</taxon>
        <taxon>Dacrymycetales</taxon>
        <taxon>Dacrymycetaceae</taxon>
        <taxon>Calocera</taxon>
    </lineage>
</organism>
<dbReference type="GO" id="GO:0070072">
    <property type="term" value="P:vacuolar proton-transporting V-type ATPase complex assembly"/>
    <property type="evidence" value="ECO:0007669"/>
    <property type="project" value="InterPro"/>
</dbReference>
<evidence type="ECO:0000256" key="4">
    <source>
        <dbReference type="ARBA" id="ARBA00023136"/>
    </source>
</evidence>
<keyword evidence="2" id="KW-0256">Endoplasmic reticulum</keyword>
<dbReference type="EMBL" id="KV423914">
    <property type="protein sequence ID" value="KZT62916.1"/>
    <property type="molecule type" value="Genomic_DNA"/>
</dbReference>
<dbReference type="STRING" id="1353952.A0A165KBA2"/>
<dbReference type="InterPro" id="IPR019013">
    <property type="entry name" value="Vma21"/>
</dbReference>
<dbReference type="GO" id="GO:0005789">
    <property type="term" value="C:endoplasmic reticulum membrane"/>
    <property type="evidence" value="ECO:0007669"/>
    <property type="project" value="TreeGrafter"/>
</dbReference>
<evidence type="ECO:0000256" key="5">
    <source>
        <dbReference type="ARBA" id="ARBA00023329"/>
    </source>
</evidence>
<dbReference type="PANTHER" id="PTHR31792:SF3">
    <property type="entry name" value="VACUOLAR ATPASE ASSEMBLY INTEGRAL MEMBRANE PROTEIN VMA21"/>
    <property type="match status" value="1"/>
</dbReference>
<dbReference type="PANTHER" id="PTHR31792">
    <property type="entry name" value="VACUOLAR ATPASE ASSEMBLY INTEGRAL MEMBRANE PROTEIN VMA21"/>
    <property type="match status" value="1"/>
</dbReference>
<evidence type="ECO:0000256" key="6">
    <source>
        <dbReference type="SAM" id="Phobius"/>
    </source>
</evidence>
<name>A0A165KBA2_9BASI</name>
<keyword evidence="5" id="KW-0968">Cytoplasmic vesicle</keyword>
<keyword evidence="4 6" id="KW-0472">Membrane</keyword>
<accession>A0A165KBA2</accession>
<keyword evidence="1 6" id="KW-0812">Transmembrane</keyword>
<evidence type="ECO:0000313" key="7">
    <source>
        <dbReference type="EMBL" id="KZT62916.1"/>
    </source>
</evidence>
<evidence type="ECO:0000313" key="8">
    <source>
        <dbReference type="Proteomes" id="UP000076842"/>
    </source>
</evidence>
<evidence type="ECO:0000256" key="1">
    <source>
        <dbReference type="ARBA" id="ARBA00022692"/>
    </source>
</evidence>
<keyword evidence="8" id="KW-1185">Reference proteome</keyword>
<evidence type="ECO:0008006" key="9">
    <source>
        <dbReference type="Google" id="ProtNLM"/>
    </source>
</evidence>
<evidence type="ECO:0000256" key="3">
    <source>
        <dbReference type="ARBA" id="ARBA00022989"/>
    </source>
</evidence>
<protein>
    <recommendedName>
        <fullName evidence="9">Vacuolar ATPase assembly integral membrane protein VMA21</fullName>
    </recommendedName>
</protein>
<dbReference type="OrthoDB" id="160405at2759"/>
<sequence length="95" mass="10372">MSIQAASARIAEHTVIGGVLAKLALFSLMLALGPISTFYGVKWYITEDTNLAAIGAIVVANLILVAYILVAINEDKEDQRQLQQAKEKLETRKTQ</sequence>
<evidence type="ECO:0000256" key="2">
    <source>
        <dbReference type="ARBA" id="ARBA00022824"/>
    </source>
</evidence>
<gene>
    <name evidence="7" type="ORF">CALCODRAFT_513805</name>
</gene>
<proteinExistence type="predicted"/>
<feature type="transmembrane region" description="Helical" evidence="6">
    <location>
        <begin position="20"/>
        <end position="45"/>
    </location>
</feature>
<dbReference type="Pfam" id="PF09446">
    <property type="entry name" value="VMA21"/>
    <property type="match status" value="1"/>
</dbReference>
<reference evidence="7 8" key="1">
    <citation type="journal article" date="2016" name="Mol. Biol. Evol.">
        <title>Comparative Genomics of Early-Diverging Mushroom-Forming Fungi Provides Insights into the Origins of Lignocellulose Decay Capabilities.</title>
        <authorList>
            <person name="Nagy L.G."/>
            <person name="Riley R."/>
            <person name="Tritt A."/>
            <person name="Adam C."/>
            <person name="Daum C."/>
            <person name="Floudas D."/>
            <person name="Sun H."/>
            <person name="Yadav J.S."/>
            <person name="Pangilinan J."/>
            <person name="Larsson K.H."/>
            <person name="Matsuura K."/>
            <person name="Barry K."/>
            <person name="Labutti K."/>
            <person name="Kuo R."/>
            <person name="Ohm R.A."/>
            <person name="Bhattacharya S.S."/>
            <person name="Shirouzu T."/>
            <person name="Yoshinaga Y."/>
            <person name="Martin F.M."/>
            <person name="Grigoriev I.V."/>
            <person name="Hibbett D.S."/>
        </authorList>
    </citation>
    <scope>NUCLEOTIDE SEQUENCE [LARGE SCALE GENOMIC DNA]</scope>
    <source>
        <strain evidence="7 8">HHB12733</strain>
    </source>
</reference>
<feature type="transmembrane region" description="Helical" evidence="6">
    <location>
        <begin position="51"/>
        <end position="72"/>
    </location>
</feature>